<protein>
    <submittedName>
        <fullName evidence="1">Uncharacterized protein</fullName>
    </submittedName>
</protein>
<sequence>MSEYWFPPARMECSMYNKMFKPLDSDPILYFKMYSNYTEGRIDDCCAFILMPSGLQRHWVSLQSIQFAFNKCGDILGISIIFSGNEWDIHKKVRETMEGILKLKLQHERGEELFVFDEEKKTLHLGIVPCKDSRTYIEDIIVFIKDSYRLKSDFAEDIKSQLLNKDYLAREFTRLRWRPPEKESLCLVM</sequence>
<reference evidence="1 2" key="1">
    <citation type="submission" date="2018-02" db="EMBL/GenBank/DDBJ databases">
        <title>Draft genome sequences of four Legionella pneumophila clinical strains isolated in Ontario.</title>
        <authorList>
            <person name="Fortuna A."/>
            <person name="Ramnarine R."/>
            <person name="Li A."/>
            <person name="Frantz C."/>
            <person name="Mallo G."/>
        </authorList>
    </citation>
    <scope>NUCLEOTIDE SEQUENCE [LARGE SCALE GENOMIC DNA]</scope>
    <source>
        <strain evidence="1 2">LG61</strain>
    </source>
</reference>
<evidence type="ECO:0000313" key="2">
    <source>
        <dbReference type="Proteomes" id="UP000239239"/>
    </source>
</evidence>
<proteinExistence type="predicted"/>
<name>A0A2S6F7W8_LEGPN</name>
<gene>
    <name evidence="1" type="ORF">C3928_01945</name>
</gene>
<dbReference type="EMBL" id="PQWY01000002">
    <property type="protein sequence ID" value="PPK33518.1"/>
    <property type="molecule type" value="Genomic_DNA"/>
</dbReference>
<accession>A0A2S6F7W8</accession>
<comment type="caution">
    <text evidence="1">The sequence shown here is derived from an EMBL/GenBank/DDBJ whole genome shotgun (WGS) entry which is preliminary data.</text>
</comment>
<evidence type="ECO:0000313" key="1">
    <source>
        <dbReference type="EMBL" id="PPK33518.1"/>
    </source>
</evidence>
<dbReference type="Proteomes" id="UP000239239">
    <property type="component" value="Unassembled WGS sequence"/>
</dbReference>
<dbReference type="AlphaFoldDB" id="A0A2S6F7W8"/>
<dbReference type="OrthoDB" id="5649412at2"/>
<organism evidence="1 2">
    <name type="scientific">Legionella pneumophila</name>
    <dbReference type="NCBI Taxonomy" id="446"/>
    <lineage>
        <taxon>Bacteria</taxon>
        <taxon>Pseudomonadati</taxon>
        <taxon>Pseudomonadota</taxon>
        <taxon>Gammaproteobacteria</taxon>
        <taxon>Legionellales</taxon>
        <taxon>Legionellaceae</taxon>
        <taxon>Legionella</taxon>
    </lineage>
</organism>